<dbReference type="AlphaFoldDB" id="A0A813MDZ3"/>
<organism evidence="2 3">
    <name type="scientific">Brachionus calyciflorus</name>
    <dbReference type="NCBI Taxonomy" id="104777"/>
    <lineage>
        <taxon>Eukaryota</taxon>
        <taxon>Metazoa</taxon>
        <taxon>Spiralia</taxon>
        <taxon>Gnathifera</taxon>
        <taxon>Rotifera</taxon>
        <taxon>Eurotatoria</taxon>
        <taxon>Monogononta</taxon>
        <taxon>Pseudotrocha</taxon>
        <taxon>Ploima</taxon>
        <taxon>Brachionidae</taxon>
        <taxon>Brachionus</taxon>
    </lineage>
</organism>
<dbReference type="InterPro" id="IPR014044">
    <property type="entry name" value="CAP_dom"/>
</dbReference>
<dbReference type="OrthoDB" id="337038at2759"/>
<dbReference type="PANTHER" id="PTHR10334">
    <property type="entry name" value="CYSTEINE-RICH SECRETORY PROTEIN-RELATED"/>
    <property type="match status" value="1"/>
</dbReference>
<feature type="domain" description="SCP" evidence="1">
    <location>
        <begin position="22"/>
        <end position="156"/>
    </location>
</feature>
<dbReference type="SUPFAM" id="SSF55797">
    <property type="entry name" value="PR-1-like"/>
    <property type="match status" value="1"/>
</dbReference>
<reference evidence="2" key="1">
    <citation type="submission" date="2021-02" db="EMBL/GenBank/DDBJ databases">
        <authorList>
            <person name="Nowell W R."/>
        </authorList>
    </citation>
    <scope>NUCLEOTIDE SEQUENCE</scope>
    <source>
        <strain evidence="2">Ploen Becks lab</strain>
    </source>
</reference>
<proteinExistence type="predicted"/>
<gene>
    <name evidence="2" type="ORF">OXX778_LOCUS2216</name>
</gene>
<dbReference type="Pfam" id="PF00188">
    <property type="entry name" value="CAP"/>
    <property type="match status" value="1"/>
</dbReference>
<dbReference type="EMBL" id="CAJNOC010000166">
    <property type="protein sequence ID" value="CAF0721775.1"/>
    <property type="molecule type" value="Genomic_DNA"/>
</dbReference>
<keyword evidence="3" id="KW-1185">Reference proteome</keyword>
<dbReference type="InterPro" id="IPR001283">
    <property type="entry name" value="CRISP-related"/>
</dbReference>
<dbReference type="PRINTS" id="PR00837">
    <property type="entry name" value="V5TPXLIKE"/>
</dbReference>
<protein>
    <recommendedName>
        <fullName evidence="1">SCP domain-containing protein</fullName>
    </recommendedName>
</protein>
<evidence type="ECO:0000313" key="3">
    <source>
        <dbReference type="Proteomes" id="UP000663879"/>
    </source>
</evidence>
<evidence type="ECO:0000313" key="2">
    <source>
        <dbReference type="EMBL" id="CAF0721775.1"/>
    </source>
</evidence>
<evidence type="ECO:0000259" key="1">
    <source>
        <dbReference type="SMART" id="SM00198"/>
    </source>
</evidence>
<dbReference type="CDD" id="cd05382">
    <property type="entry name" value="CAP_GAPR1-like"/>
    <property type="match status" value="1"/>
</dbReference>
<name>A0A813MDZ3_9BILA</name>
<comment type="caution">
    <text evidence="2">The sequence shown here is derived from an EMBL/GenBank/DDBJ whole genome shotgun (WGS) entry which is preliminary data.</text>
</comment>
<accession>A0A813MDZ3</accession>
<dbReference type="InterPro" id="IPR035940">
    <property type="entry name" value="CAP_sf"/>
</dbReference>
<dbReference type="Gene3D" id="3.40.33.10">
    <property type="entry name" value="CAP"/>
    <property type="match status" value="1"/>
</dbReference>
<dbReference type="Proteomes" id="UP000663879">
    <property type="component" value="Unassembled WGS sequence"/>
</dbReference>
<dbReference type="InterPro" id="IPR034113">
    <property type="entry name" value="SCP_GAPR1-like"/>
</dbReference>
<sequence>MLLSIVNGRLIKNELTVNDAIKFIQEMVNQHNILRQNHNVSDLVLNPDLVQLAQNEADKYADNGVMDSQIVKYKNTGLGKNSAIYAGPAGYSGIQPTNLWYQKSQKFNYASNSIQDSGTFTQVVWKNSKEIGVGVTKKDNKFYIVALYNPPGNILGTVTQNVLPPLNPSKPTSSSTEGLENLDRSDLIKKIKDLLTALENN</sequence>
<dbReference type="SMART" id="SM00198">
    <property type="entry name" value="SCP"/>
    <property type="match status" value="1"/>
</dbReference>